<comment type="similarity">
    <text evidence="7 8">Belongs to the PINc/VapC protein family.</text>
</comment>
<evidence type="ECO:0000259" key="9">
    <source>
        <dbReference type="Pfam" id="PF01850"/>
    </source>
</evidence>
<organism evidence="10 11">
    <name type="scientific">Paralysiella testudinis</name>
    <dbReference type="NCBI Taxonomy" id="2809020"/>
    <lineage>
        <taxon>Bacteria</taxon>
        <taxon>Pseudomonadati</taxon>
        <taxon>Pseudomonadota</taxon>
        <taxon>Betaproteobacteria</taxon>
        <taxon>Neisseriales</taxon>
        <taxon>Neisseriaceae</taxon>
        <taxon>Paralysiella</taxon>
    </lineage>
</organism>
<keyword evidence="6 8" id="KW-0460">Magnesium</keyword>
<evidence type="ECO:0000256" key="3">
    <source>
        <dbReference type="ARBA" id="ARBA00022722"/>
    </source>
</evidence>
<dbReference type="GO" id="GO:0004540">
    <property type="term" value="F:RNA nuclease activity"/>
    <property type="evidence" value="ECO:0007669"/>
    <property type="project" value="InterPro"/>
</dbReference>
<dbReference type="HAMAP" id="MF_00265">
    <property type="entry name" value="VapC_Nob1"/>
    <property type="match status" value="1"/>
</dbReference>
<comment type="function">
    <text evidence="8">Toxic component of a toxin-antitoxin (TA) system. An RNase.</text>
</comment>
<dbReference type="InterPro" id="IPR002716">
    <property type="entry name" value="PIN_dom"/>
</dbReference>
<proteinExistence type="inferred from homology"/>
<feature type="domain" description="PIN" evidence="9">
    <location>
        <begin position="4"/>
        <end position="118"/>
    </location>
</feature>
<evidence type="ECO:0000256" key="8">
    <source>
        <dbReference type="HAMAP-Rule" id="MF_00265"/>
    </source>
</evidence>
<sequence>MLKYMLDTNICIYTMKNKPEEVRQAFNLHHTQMCISSVVLMELVFGAEKSARAQEAFAAVEGFAARMMVLDFDEAAAYHTGQIRAELKKAGKPIGSYDCMIAGHARSRGLIVVSNNLREFDCISGLRTENWVAAQ</sequence>
<dbReference type="InterPro" id="IPR022907">
    <property type="entry name" value="VapC_family"/>
</dbReference>
<keyword evidence="2 8" id="KW-1277">Toxin-antitoxin system</keyword>
<evidence type="ECO:0000313" key="10">
    <source>
        <dbReference type="EMBL" id="QRQ82854.1"/>
    </source>
</evidence>
<evidence type="ECO:0000313" key="11">
    <source>
        <dbReference type="Proteomes" id="UP000653156"/>
    </source>
</evidence>
<comment type="cofactor">
    <cofactor evidence="1 8">
        <name>Mg(2+)</name>
        <dbReference type="ChEBI" id="CHEBI:18420"/>
    </cofactor>
</comment>
<protein>
    <recommendedName>
        <fullName evidence="8">Ribonuclease VapC</fullName>
        <shortName evidence="8">RNase VapC</shortName>
        <ecNumber evidence="8">3.1.-.-</ecNumber>
    </recommendedName>
    <alternativeName>
        <fullName evidence="8">Toxin VapC</fullName>
    </alternativeName>
</protein>
<evidence type="ECO:0000256" key="4">
    <source>
        <dbReference type="ARBA" id="ARBA00022723"/>
    </source>
</evidence>
<dbReference type="GO" id="GO:0004519">
    <property type="term" value="F:endonuclease activity"/>
    <property type="evidence" value="ECO:0007669"/>
    <property type="project" value="UniProtKB-KW"/>
</dbReference>
<keyword evidence="5 8" id="KW-0378">Hydrolase</keyword>
<dbReference type="EMBL" id="CP069798">
    <property type="protein sequence ID" value="QRQ82854.1"/>
    <property type="molecule type" value="Genomic_DNA"/>
</dbReference>
<dbReference type="KEGG" id="ptes:JQU52_05595"/>
<dbReference type="Gene3D" id="3.40.50.1010">
    <property type="entry name" value="5'-nuclease"/>
    <property type="match status" value="1"/>
</dbReference>
<dbReference type="PANTHER" id="PTHR33653:SF1">
    <property type="entry name" value="RIBONUCLEASE VAPC2"/>
    <property type="match status" value="1"/>
</dbReference>
<evidence type="ECO:0000256" key="2">
    <source>
        <dbReference type="ARBA" id="ARBA00022649"/>
    </source>
</evidence>
<dbReference type="NCBIfam" id="NF010285">
    <property type="entry name" value="PRK13725.1"/>
    <property type="match status" value="1"/>
</dbReference>
<dbReference type="PANTHER" id="PTHR33653">
    <property type="entry name" value="RIBONUCLEASE VAPC2"/>
    <property type="match status" value="1"/>
</dbReference>
<dbReference type="Proteomes" id="UP000653156">
    <property type="component" value="Chromosome"/>
</dbReference>
<dbReference type="Pfam" id="PF01850">
    <property type="entry name" value="PIN"/>
    <property type="match status" value="1"/>
</dbReference>
<evidence type="ECO:0000256" key="1">
    <source>
        <dbReference type="ARBA" id="ARBA00001946"/>
    </source>
</evidence>
<dbReference type="GO" id="GO:0016787">
    <property type="term" value="F:hydrolase activity"/>
    <property type="evidence" value="ECO:0007669"/>
    <property type="project" value="UniProtKB-KW"/>
</dbReference>
<reference evidence="10" key="1">
    <citation type="submission" date="2021-02" db="EMBL/GenBank/DDBJ databases">
        <title>Neisseriaceae sp. 26B isolated from the cloaca of a Common Toad-headed Turtle (Mesoclemmys nasuta).</title>
        <authorList>
            <person name="Spergser J."/>
            <person name="Busse H.-J."/>
        </authorList>
    </citation>
    <scope>NUCLEOTIDE SEQUENCE</scope>
    <source>
        <strain evidence="10">26B</strain>
    </source>
</reference>
<keyword evidence="8" id="KW-0800">Toxin</keyword>
<evidence type="ECO:0000256" key="5">
    <source>
        <dbReference type="ARBA" id="ARBA00022801"/>
    </source>
</evidence>
<dbReference type="SUPFAM" id="SSF88723">
    <property type="entry name" value="PIN domain-like"/>
    <property type="match status" value="1"/>
</dbReference>
<feature type="binding site" evidence="8">
    <location>
        <position position="98"/>
    </location>
    <ligand>
        <name>Mg(2+)</name>
        <dbReference type="ChEBI" id="CHEBI:18420"/>
    </ligand>
</feature>
<keyword evidence="3 8" id="KW-0540">Nuclease</keyword>
<gene>
    <name evidence="8 10" type="primary">vapC</name>
    <name evidence="10" type="ORF">JQU52_05595</name>
</gene>
<dbReference type="CDD" id="cd18745">
    <property type="entry name" value="PIN_VapC4-5_FitB-like"/>
    <property type="match status" value="1"/>
</dbReference>
<keyword evidence="10" id="KW-0255">Endonuclease</keyword>
<name>A0A892ZMK8_9NEIS</name>
<dbReference type="EC" id="3.1.-.-" evidence="8"/>
<keyword evidence="4 8" id="KW-0479">Metal-binding</keyword>
<dbReference type="InterPro" id="IPR029060">
    <property type="entry name" value="PIN-like_dom_sf"/>
</dbReference>
<dbReference type="InterPro" id="IPR050556">
    <property type="entry name" value="Type_II_TA_system_RNase"/>
</dbReference>
<evidence type="ECO:0000256" key="6">
    <source>
        <dbReference type="ARBA" id="ARBA00022842"/>
    </source>
</evidence>
<accession>A0A892ZMK8</accession>
<keyword evidence="11" id="KW-1185">Reference proteome</keyword>
<feature type="binding site" evidence="8">
    <location>
        <position position="7"/>
    </location>
    <ligand>
        <name>Mg(2+)</name>
        <dbReference type="ChEBI" id="CHEBI:18420"/>
    </ligand>
</feature>
<dbReference type="AlphaFoldDB" id="A0A892ZMK8"/>
<dbReference type="GO" id="GO:0090729">
    <property type="term" value="F:toxin activity"/>
    <property type="evidence" value="ECO:0007669"/>
    <property type="project" value="UniProtKB-KW"/>
</dbReference>
<evidence type="ECO:0000256" key="7">
    <source>
        <dbReference type="ARBA" id="ARBA00038093"/>
    </source>
</evidence>
<dbReference type="GO" id="GO:0000287">
    <property type="term" value="F:magnesium ion binding"/>
    <property type="evidence" value="ECO:0007669"/>
    <property type="project" value="UniProtKB-UniRule"/>
</dbReference>